<keyword evidence="6" id="KW-0472">Membrane</keyword>
<proteinExistence type="predicted"/>
<feature type="chain" id="PRO_5025654156" description="non-specific serine/threonine protein kinase" evidence="10">
    <location>
        <begin position="30"/>
        <end position="542"/>
    </location>
</feature>
<gene>
    <name evidence="13" type="ORF">F3Y22_tig00117034pilonHSYRG00340</name>
</gene>
<evidence type="ECO:0000256" key="3">
    <source>
        <dbReference type="ARBA" id="ARBA00022692"/>
    </source>
</evidence>
<evidence type="ECO:0000256" key="2">
    <source>
        <dbReference type="ARBA" id="ARBA00012513"/>
    </source>
</evidence>
<name>A0A6A2WBF9_HIBSY</name>
<evidence type="ECO:0000256" key="8">
    <source>
        <dbReference type="ARBA" id="ARBA00047899"/>
    </source>
</evidence>
<feature type="domain" description="Wall-associated receptor kinase C-terminal" evidence="12">
    <location>
        <begin position="177"/>
        <end position="250"/>
    </location>
</feature>
<reference evidence="13" key="1">
    <citation type="submission" date="2019-09" db="EMBL/GenBank/DDBJ databases">
        <title>Draft genome information of white flower Hibiscus syriacus.</title>
        <authorList>
            <person name="Kim Y.-M."/>
        </authorList>
    </citation>
    <scope>NUCLEOTIDE SEQUENCE [LARGE SCALE GENOMIC DNA]</scope>
    <source>
        <strain evidence="13">YM2019G1</strain>
    </source>
</reference>
<feature type="signal peptide" evidence="10">
    <location>
        <begin position="1"/>
        <end position="29"/>
    </location>
</feature>
<evidence type="ECO:0000313" key="14">
    <source>
        <dbReference type="Proteomes" id="UP000436088"/>
    </source>
</evidence>
<organism evidence="13 14">
    <name type="scientific">Hibiscus syriacus</name>
    <name type="common">Rose of Sharon</name>
    <dbReference type="NCBI Taxonomy" id="106335"/>
    <lineage>
        <taxon>Eukaryota</taxon>
        <taxon>Viridiplantae</taxon>
        <taxon>Streptophyta</taxon>
        <taxon>Embryophyta</taxon>
        <taxon>Tracheophyta</taxon>
        <taxon>Spermatophyta</taxon>
        <taxon>Magnoliopsida</taxon>
        <taxon>eudicotyledons</taxon>
        <taxon>Gunneridae</taxon>
        <taxon>Pentapetalae</taxon>
        <taxon>rosids</taxon>
        <taxon>malvids</taxon>
        <taxon>Malvales</taxon>
        <taxon>Malvaceae</taxon>
        <taxon>Malvoideae</taxon>
        <taxon>Hibiscus</taxon>
    </lineage>
</organism>
<comment type="subcellular location">
    <subcellularLocation>
        <location evidence="1">Membrane</location>
        <topology evidence="1">Single-pass membrane protein</topology>
    </subcellularLocation>
</comment>
<sequence length="542" mass="60705">MNHLSFSSSLPHAMLWLLLVMLCFPVSLSTYLIYKNCSEARFECGNISIGYPFFGGHRIPECGHPGLELHCHHSNTTTFEMVGVRYRVMDIHPDRRTLRIAREDLFKNGFCRPHSPIRDSVIDYELLDLGPAPPPAPGYTNATLFYDCPPSSSSSLGFFPCNSSSYNNVSVTTGNIRLDGCLASLTFPIFQAYWTGFSGNPSLPLVLGVAMKTGFQVKWKEDTSACLKCNASGGACGFNISDGQTFCYCPHLSQNLLEYRYPNECRRQAPMILSVNDPRYTNCRTMLSCGSVANIGYPFWGMNRSSYCGRPGFELKCEDDVAKIMMNENTLRVLNINPEQQILKVAREDYWNGYCPRELIDTAIDFNQFDYSPNLRNLTLFYGCYLPATSTFIFLTNCSINGTLMDVSYSTRNVLSDPRPRVCRRNVLIPVYEAAAQDLEVNPMTMGQALRGGFELQWELDNDECRRCRDSDGVCGYNQTSNSFICFCKYQPGETTCLPATASSLTPLRLAHSEVQMFIAVAANWICCMPASDCLLISLSSQ</sequence>
<evidence type="ECO:0000256" key="10">
    <source>
        <dbReference type="SAM" id="SignalP"/>
    </source>
</evidence>
<protein>
    <recommendedName>
        <fullName evidence="2">non-specific serine/threonine protein kinase</fullName>
        <ecNumber evidence="2">2.7.11.1</ecNumber>
    </recommendedName>
</protein>
<evidence type="ECO:0000259" key="12">
    <source>
        <dbReference type="Pfam" id="PF14380"/>
    </source>
</evidence>
<evidence type="ECO:0000259" key="11">
    <source>
        <dbReference type="Pfam" id="PF13947"/>
    </source>
</evidence>
<feature type="domain" description="Wall-associated receptor kinase galacturonan-binding" evidence="11">
    <location>
        <begin position="37"/>
        <end position="102"/>
    </location>
</feature>
<evidence type="ECO:0000256" key="6">
    <source>
        <dbReference type="ARBA" id="ARBA00023136"/>
    </source>
</evidence>
<evidence type="ECO:0000256" key="9">
    <source>
        <dbReference type="ARBA" id="ARBA00048679"/>
    </source>
</evidence>
<accession>A0A6A2WBF9</accession>
<dbReference type="GO" id="GO:0016020">
    <property type="term" value="C:membrane"/>
    <property type="evidence" value="ECO:0007669"/>
    <property type="project" value="UniProtKB-SubCell"/>
</dbReference>
<dbReference type="PANTHER" id="PTHR33138:SF72">
    <property type="entry name" value="WALL-ASSOCIATED RECEPTOR KINASE CARBOXY-TERMINAL PROTEIN"/>
    <property type="match status" value="1"/>
</dbReference>
<comment type="catalytic activity">
    <reaction evidence="9">
        <text>L-seryl-[protein] + ATP = O-phospho-L-seryl-[protein] + ADP + H(+)</text>
        <dbReference type="Rhea" id="RHEA:17989"/>
        <dbReference type="Rhea" id="RHEA-COMP:9863"/>
        <dbReference type="Rhea" id="RHEA-COMP:11604"/>
        <dbReference type="ChEBI" id="CHEBI:15378"/>
        <dbReference type="ChEBI" id="CHEBI:29999"/>
        <dbReference type="ChEBI" id="CHEBI:30616"/>
        <dbReference type="ChEBI" id="CHEBI:83421"/>
        <dbReference type="ChEBI" id="CHEBI:456216"/>
        <dbReference type="EC" id="2.7.11.1"/>
    </reaction>
</comment>
<dbReference type="GO" id="GO:0004674">
    <property type="term" value="F:protein serine/threonine kinase activity"/>
    <property type="evidence" value="ECO:0007669"/>
    <property type="project" value="UniProtKB-KW"/>
</dbReference>
<comment type="caution">
    <text evidence="13">The sequence shown here is derived from an EMBL/GenBank/DDBJ whole genome shotgun (WGS) entry which is preliminary data.</text>
</comment>
<keyword evidence="4 10" id="KW-0732">Signal</keyword>
<evidence type="ECO:0000256" key="1">
    <source>
        <dbReference type="ARBA" id="ARBA00004167"/>
    </source>
</evidence>
<comment type="catalytic activity">
    <reaction evidence="8">
        <text>L-threonyl-[protein] + ATP = O-phospho-L-threonyl-[protein] + ADP + H(+)</text>
        <dbReference type="Rhea" id="RHEA:46608"/>
        <dbReference type="Rhea" id="RHEA-COMP:11060"/>
        <dbReference type="Rhea" id="RHEA-COMP:11605"/>
        <dbReference type="ChEBI" id="CHEBI:15378"/>
        <dbReference type="ChEBI" id="CHEBI:30013"/>
        <dbReference type="ChEBI" id="CHEBI:30616"/>
        <dbReference type="ChEBI" id="CHEBI:61977"/>
        <dbReference type="ChEBI" id="CHEBI:456216"/>
        <dbReference type="EC" id="2.7.11.1"/>
    </reaction>
</comment>
<evidence type="ECO:0000256" key="5">
    <source>
        <dbReference type="ARBA" id="ARBA00022989"/>
    </source>
</evidence>
<dbReference type="Pfam" id="PF14380">
    <property type="entry name" value="WAK_assoc"/>
    <property type="match status" value="2"/>
</dbReference>
<dbReference type="InterPro" id="IPR032872">
    <property type="entry name" value="WAK_assoc_C"/>
</dbReference>
<evidence type="ECO:0000256" key="4">
    <source>
        <dbReference type="ARBA" id="ARBA00022729"/>
    </source>
</evidence>
<dbReference type="EC" id="2.7.11.1" evidence="2"/>
<dbReference type="InterPro" id="IPR025287">
    <property type="entry name" value="WAK_GUB"/>
</dbReference>
<dbReference type="EMBL" id="VEPZ02001782">
    <property type="protein sequence ID" value="KAE8654968.1"/>
    <property type="molecule type" value="Genomic_DNA"/>
</dbReference>
<keyword evidence="7" id="KW-0325">Glycoprotein</keyword>
<dbReference type="AlphaFoldDB" id="A0A6A2WBF9"/>
<feature type="domain" description="Wall-associated receptor kinase C-terminal" evidence="12">
    <location>
        <begin position="417"/>
        <end position="489"/>
    </location>
</feature>
<dbReference type="GO" id="GO:0030247">
    <property type="term" value="F:polysaccharide binding"/>
    <property type="evidence" value="ECO:0007669"/>
    <property type="project" value="InterPro"/>
</dbReference>
<dbReference type="Pfam" id="PF13947">
    <property type="entry name" value="GUB_WAK_bind"/>
    <property type="match status" value="2"/>
</dbReference>
<feature type="domain" description="Wall-associated receptor kinase galacturonan-binding" evidence="11">
    <location>
        <begin position="283"/>
        <end position="347"/>
    </location>
</feature>
<evidence type="ECO:0000256" key="7">
    <source>
        <dbReference type="ARBA" id="ARBA00023180"/>
    </source>
</evidence>
<dbReference type="Proteomes" id="UP000436088">
    <property type="component" value="Unassembled WGS sequence"/>
</dbReference>
<keyword evidence="14" id="KW-1185">Reference proteome</keyword>
<keyword evidence="3" id="KW-0812">Transmembrane</keyword>
<keyword evidence="5" id="KW-1133">Transmembrane helix</keyword>
<dbReference type="PANTHER" id="PTHR33138">
    <property type="entry name" value="OS01G0690200 PROTEIN"/>
    <property type="match status" value="1"/>
</dbReference>
<evidence type="ECO:0000313" key="13">
    <source>
        <dbReference type="EMBL" id="KAE8654968.1"/>
    </source>
</evidence>